<dbReference type="SUPFAM" id="SSF103473">
    <property type="entry name" value="MFS general substrate transporter"/>
    <property type="match status" value="1"/>
</dbReference>
<dbReference type="STRING" id="1116472.MGMO_52c00030"/>
<evidence type="ECO:0000313" key="12">
    <source>
        <dbReference type="Proteomes" id="UP000017842"/>
    </source>
</evidence>
<dbReference type="GO" id="GO:0005886">
    <property type="term" value="C:plasma membrane"/>
    <property type="evidence" value="ECO:0007669"/>
    <property type="project" value="UniProtKB-SubCell"/>
</dbReference>
<evidence type="ECO:0000313" key="11">
    <source>
        <dbReference type="EMBL" id="ESS72649.1"/>
    </source>
</evidence>
<comment type="caution">
    <text evidence="11">The sequence shown here is derived from an EMBL/GenBank/DDBJ whole genome shotgun (WGS) entry which is preliminary data.</text>
</comment>
<keyword evidence="5 9" id="KW-0812">Transmembrane</keyword>
<feature type="domain" description="Major facilitator superfamily (MFS) profile" evidence="10">
    <location>
        <begin position="7"/>
        <end position="418"/>
    </location>
</feature>
<dbReference type="FunFam" id="1.20.1250.20:FF:000001">
    <property type="entry name" value="Dicarboxylate MFS transporter"/>
    <property type="match status" value="1"/>
</dbReference>
<dbReference type="InterPro" id="IPR020846">
    <property type="entry name" value="MFS_dom"/>
</dbReference>
<evidence type="ECO:0000256" key="2">
    <source>
        <dbReference type="ARBA" id="ARBA00008240"/>
    </source>
</evidence>
<evidence type="ECO:0000256" key="3">
    <source>
        <dbReference type="ARBA" id="ARBA00022448"/>
    </source>
</evidence>
<evidence type="ECO:0000256" key="8">
    <source>
        <dbReference type="ARBA" id="ARBA00023136"/>
    </source>
</evidence>
<dbReference type="Pfam" id="PF07690">
    <property type="entry name" value="MFS_1"/>
    <property type="match status" value="1"/>
</dbReference>
<sequence>MSQVKKVIASTMIGNGLEWYDYALYGTFTALISKHFFPAGDDAVALIATFGIFAVGFLMRPVGAMFFGYIGDKYGRKNALALSILLMAFPTACIGLLPTYKEIGLWAPVLLTVIRLVQGVAVGGEFGGSIVYLVEHASAQNKNQMGSLSILSMLIGLLGGAMIAAALAHILPAEDFDTWGWRIPFILGFFIGIIGLYIRTRLDESPVFMEAKEAGHTSDAPIKEALQHNYKEILLGIGIYLAVTIPFYIQTVFMPSFIVKFLKFSTSDSLLIFALSLLTMMVIAPISAWLSDNKDREVVLKVVLILYVAFAIPYVYLLEGNTFAAVLIAQIMFSAILGAYIAPIPTLVVELFPTKTRYTGMSLACNLAAAIFGGTAPMLVTKMITLSGSNSPISFYIMVAAFTSFFCIASVRVRKHRDLLHLV</sequence>
<evidence type="ECO:0000256" key="7">
    <source>
        <dbReference type="ARBA" id="ARBA00022989"/>
    </source>
</evidence>
<keyword evidence="4" id="KW-1003">Cell membrane</keyword>
<keyword evidence="3" id="KW-0813">Transport</keyword>
<keyword evidence="8 9" id="KW-0472">Membrane</keyword>
<keyword evidence="6" id="KW-0769">Symport</keyword>
<accession>V5BXS9</accession>
<dbReference type="eggNOG" id="COG0477">
    <property type="taxonomic scope" value="Bacteria"/>
</dbReference>
<dbReference type="Gene3D" id="1.20.1250.20">
    <property type="entry name" value="MFS general substrate transporter like domains"/>
    <property type="match status" value="2"/>
</dbReference>
<keyword evidence="7 9" id="KW-1133">Transmembrane helix</keyword>
<dbReference type="PROSITE" id="PS00217">
    <property type="entry name" value="SUGAR_TRANSPORT_2"/>
    <property type="match status" value="1"/>
</dbReference>
<feature type="transmembrane region" description="Helical" evidence="9">
    <location>
        <begin position="43"/>
        <end position="67"/>
    </location>
</feature>
<dbReference type="PROSITE" id="PS50850">
    <property type="entry name" value="MFS"/>
    <property type="match status" value="1"/>
</dbReference>
<evidence type="ECO:0000256" key="6">
    <source>
        <dbReference type="ARBA" id="ARBA00022847"/>
    </source>
</evidence>
<feature type="transmembrane region" description="Helical" evidence="9">
    <location>
        <begin position="146"/>
        <end position="167"/>
    </location>
</feature>
<dbReference type="EMBL" id="AYLO01000050">
    <property type="protein sequence ID" value="ESS72649.1"/>
    <property type="molecule type" value="Genomic_DNA"/>
</dbReference>
<evidence type="ECO:0000256" key="1">
    <source>
        <dbReference type="ARBA" id="ARBA00004651"/>
    </source>
</evidence>
<evidence type="ECO:0000259" key="10">
    <source>
        <dbReference type="PROSITE" id="PS50850"/>
    </source>
</evidence>
<dbReference type="InterPro" id="IPR005829">
    <property type="entry name" value="Sugar_transporter_CS"/>
</dbReference>
<feature type="transmembrane region" description="Helical" evidence="9">
    <location>
        <begin position="393"/>
        <end position="411"/>
    </location>
</feature>
<dbReference type="PANTHER" id="PTHR43528">
    <property type="entry name" value="ALPHA-KETOGLUTARATE PERMEASE"/>
    <property type="match status" value="1"/>
</dbReference>
<keyword evidence="12" id="KW-1185">Reference proteome</keyword>
<feature type="transmembrane region" description="Helical" evidence="9">
    <location>
        <begin position="106"/>
        <end position="134"/>
    </location>
</feature>
<dbReference type="InterPro" id="IPR036259">
    <property type="entry name" value="MFS_trans_sf"/>
</dbReference>
<dbReference type="RefSeq" id="WP_023494305.1">
    <property type="nucleotide sequence ID" value="NZ_AYLO01000050.1"/>
</dbReference>
<reference evidence="11 12" key="1">
    <citation type="journal article" date="2013" name="Genome Announc.">
        <title>Draft Genome Sequence of the Methanotrophic Gammaproteobacterium Methyloglobulus morosus DSM 22980 Strain KoM1.</title>
        <authorList>
            <person name="Poehlein A."/>
            <person name="Deutzmann J.S."/>
            <person name="Daniel R."/>
            <person name="Simeonova D.D."/>
        </authorList>
    </citation>
    <scope>NUCLEOTIDE SEQUENCE [LARGE SCALE GENOMIC DNA]</scope>
    <source>
        <strain evidence="11 12">KoM1</strain>
    </source>
</reference>
<dbReference type="GO" id="GO:0015293">
    <property type="term" value="F:symporter activity"/>
    <property type="evidence" value="ECO:0007669"/>
    <property type="project" value="UniProtKB-KW"/>
</dbReference>
<feature type="transmembrane region" description="Helical" evidence="9">
    <location>
        <begin position="179"/>
        <end position="198"/>
    </location>
</feature>
<proteinExistence type="inferred from homology"/>
<dbReference type="InterPro" id="IPR011701">
    <property type="entry name" value="MFS"/>
</dbReference>
<dbReference type="AlphaFoldDB" id="V5BXS9"/>
<evidence type="ECO:0000256" key="4">
    <source>
        <dbReference type="ARBA" id="ARBA00022475"/>
    </source>
</evidence>
<dbReference type="Proteomes" id="UP000017842">
    <property type="component" value="Unassembled WGS sequence"/>
</dbReference>
<feature type="transmembrane region" description="Helical" evidence="9">
    <location>
        <begin position="298"/>
        <end position="317"/>
    </location>
</feature>
<dbReference type="InterPro" id="IPR051084">
    <property type="entry name" value="H+-coupled_symporters"/>
</dbReference>
<feature type="transmembrane region" description="Helical" evidence="9">
    <location>
        <begin position="79"/>
        <end position="100"/>
    </location>
</feature>
<evidence type="ECO:0000256" key="5">
    <source>
        <dbReference type="ARBA" id="ARBA00022692"/>
    </source>
</evidence>
<feature type="transmembrane region" description="Helical" evidence="9">
    <location>
        <begin position="233"/>
        <end position="258"/>
    </location>
</feature>
<organism evidence="11 12">
    <name type="scientific">Methyloglobulus morosus KoM1</name>
    <dbReference type="NCBI Taxonomy" id="1116472"/>
    <lineage>
        <taxon>Bacteria</taxon>
        <taxon>Pseudomonadati</taxon>
        <taxon>Pseudomonadota</taxon>
        <taxon>Gammaproteobacteria</taxon>
        <taxon>Methylococcales</taxon>
        <taxon>Methylococcaceae</taxon>
        <taxon>Methyloglobulus</taxon>
    </lineage>
</organism>
<gene>
    <name evidence="11" type="primary">proP</name>
    <name evidence="11" type="ORF">MGMO_52c00030</name>
</gene>
<comment type="similarity">
    <text evidence="2">Belongs to the major facilitator superfamily. Metabolite:H+ Symporter (MHS) family (TC 2.A.1.6) family.</text>
</comment>
<protein>
    <submittedName>
        <fullName evidence="11">Proline/betaine transporter ProP</fullName>
    </submittedName>
</protein>
<feature type="transmembrane region" description="Helical" evidence="9">
    <location>
        <begin position="323"/>
        <end position="342"/>
    </location>
</feature>
<feature type="transmembrane region" description="Helical" evidence="9">
    <location>
        <begin position="363"/>
        <end position="381"/>
    </location>
</feature>
<feature type="transmembrane region" description="Helical" evidence="9">
    <location>
        <begin position="270"/>
        <end position="291"/>
    </location>
</feature>
<name>V5BXS9_9GAMM</name>
<dbReference type="PANTHER" id="PTHR43528:SF1">
    <property type="entry name" value="ALPHA-KETOGLUTARATE PERMEASE"/>
    <property type="match status" value="1"/>
</dbReference>
<dbReference type="OrthoDB" id="3690818at2"/>
<comment type="subcellular location">
    <subcellularLocation>
        <location evidence="1">Cell membrane</location>
        <topology evidence="1">Multi-pass membrane protein</topology>
    </subcellularLocation>
</comment>
<evidence type="ECO:0000256" key="9">
    <source>
        <dbReference type="SAM" id="Phobius"/>
    </source>
</evidence>